<dbReference type="Pfam" id="PF13385">
    <property type="entry name" value="Laminin_G_3"/>
    <property type="match status" value="1"/>
</dbReference>
<reference evidence="9 10" key="1">
    <citation type="submission" date="2019-02" db="EMBL/GenBank/DDBJ databases">
        <title>Deep-cultivation of Planctomycetes and their phenomic and genomic characterization uncovers novel biology.</title>
        <authorList>
            <person name="Wiegand S."/>
            <person name="Jogler M."/>
            <person name="Boedeker C."/>
            <person name="Pinto D."/>
            <person name="Vollmers J."/>
            <person name="Rivas-Marin E."/>
            <person name="Kohn T."/>
            <person name="Peeters S.H."/>
            <person name="Heuer A."/>
            <person name="Rast P."/>
            <person name="Oberbeckmann S."/>
            <person name="Bunk B."/>
            <person name="Jeske O."/>
            <person name="Meyerdierks A."/>
            <person name="Storesund J.E."/>
            <person name="Kallscheuer N."/>
            <person name="Luecker S."/>
            <person name="Lage O.M."/>
            <person name="Pohl T."/>
            <person name="Merkel B.J."/>
            <person name="Hornburger P."/>
            <person name="Mueller R.-W."/>
            <person name="Bruemmer F."/>
            <person name="Labrenz M."/>
            <person name="Spormann A.M."/>
            <person name="Op den Camp H."/>
            <person name="Overmann J."/>
            <person name="Amann R."/>
            <person name="Jetten M.S.M."/>
            <person name="Mascher T."/>
            <person name="Medema M.H."/>
            <person name="Devos D.P."/>
            <person name="Kaster A.-K."/>
            <person name="Ovreas L."/>
            <person name="Rohde M."/>
            <person name="Galperin M.Y."/>
            <person name="Jogler C."/>
        </authorList>
    </citation>
    <scope>NUCLEOTIDE SEQUENCE [LARGE SCALE GENOMIC DNA]</scope>
    <source>
        <strain evidence="9 10">ETA_A8</strain>
    </source>
</reference>
<dbReference type="Proteomes" id="UP000315017">
    <property type="component" value="Chromosome"/>
</dbReference>
<keyword evidence="5" id="KW-1015">Disulfide bond</keyword>
<keyword evidence="2 6" id="KW-0479">Metal-binding</keyword>
<dbReference type="InterPro" id="IPR013320">
    <property type="entry name" value="ConA-like_dom_sf"/>
</dbReference>
<dbReference type="RefSeq" id="WP_145098470.1">
    <property type="nucleotide sequence ID" value="NZ_CP036274.1"/>
</dbReference>
<evidence type="ECO:0000259" key="8">
    <source>
        <dbReference type="PROSITE" id="PS51007"/>
    </source>
</evidence>
<sequence length="1051" mass="117597" precursor="true">MPRLTLAIVAPLVQFLSLAAAADGKIEFNRDIRPILVDNCFACHGADSAARKADLRLDQREAAIESTAIVPGKISESALIARIMSTDPKEIMPPPATKKSLKPAQQELLKQWIAEGAEYQKHWSFIAPVRPPLPEVKDKAWAKNPIDAFVLAKLESLGLKPALEADKRTIARRLSLDITGLPPDPAVVETYIKDESPNAYEKLIDKLLESPQWGEHRGRHWLDVARYADTHGIHFDNYREIWSYRDWVIKAFNENKRFDVFTVEQLAGDLLPNRTLDQQIASGFNRCNITTNEGGAIAEEYLVLYNRERTETVAQTWLGMTAGCAVCHDHKFDPLSQKEFYELAAFFNNTTQAAMDGNIPNTPPIMQVPKPEDQARYFTLDGEIAGATAAQAARKQQARGEFDRWLATAGSDTNSAAATIPTEKLYLSAALSEGQGRTTKIQVDGKDREVPLTEKGSWQPGNSGPALQTTGAALELADVANFERDQPFSTSAWIKLNPNDSAGAIAARMDNANKYRGWDFWVQARRVGTHIVNAWPDNALKVVAETQVPGNQWTHVAVTYDGSSKASGVKFYYDGKEQKTNVEADKLSATTKTRVPFKLGQRHTGEILAGVTVQDLRIYQKSLTAAEVESLAKTTRFAALLAKPADQRTPGENDELYNWWLGTNDKTFQEATANLNELQQEKANIIARGTKAYVMQEKESPAMAFVLQRGEYDRRKDQVKPNTPEVLPKMADDVPRNRLGLANWLLREDQPLTTRVTVNRFWQEVFGNGIVKTSGDLGVAGDLPANQPLLDWLAVDFRDGNWDVKRFFKQVFMSATYRQAAITTPEKLEKDRENRFLSRGPRYRMDAEMIRDYALSSSGILVQKLGGPSVKPYQPDGVWEAVAMIGSNTRDYKRDTGENLYRRSMYTFWKRSAPPASMEIFNAPNRESCATRRERTNTPLQALVTLNDPQFVEAARFLAQRTLKEGGADDAARLNFVTQHVLARSLRANELPVVLDSLKTIREHYSNSPDDTNKLITVGESKPDPFIKPAELATWTMIVNELLNLDEVLNK</sequence>
<dbReference type="InterPro" id="IPR022655">
    <property type="entry name" value="DUF1553"/>
</dbReference>
<evidence type="ECO:0000256" key="3">
    <source>
        <dbReference type="ARBA" id="ARBA00022729"/>
    </source>
</evidence>
<feature type="chain" id="PRO_5022057349" evidence="7">
    <location>
        <begin position="23"/>
        <end position="1051"/>
    </location>
</feature>
<evidence type="ECO:0000256" key="5">
    <source>
        <dbReference type="ARBA" id="ARBA00023157"/>
    </source>
</evidence>
<evidence type="ECO:0000256" key="4">
    <source>
        <dbReference type="ARBA" id="ARBA00023004"/>
    </source>
</evidence>
<keyword evidence="4 6" id="KW-0408">Iron</keyword>
<dbReference type="AlphaFoldDB" id="A0A517YME6"/>
<evidence type="ECO:0000256" key="1">
    <source>
        <dbReference type="ARBA" id="ARBA00022617"/>
    </source>
</evidence>
<dbReference type="GO" id="GO:0020037">
    <property type="term" value="F:heme binding"/>
    <property type="evidence" value="ECO:0007669"/>
    <property type="project" value="InterPro"/>
</dbReference>
<name>A0A517YME6_9BACT</name>
<feature type="domain" description="Cytochrome c" evidence="8">
    <location>
        <begin position="19"/>
        <end position="117"/>
    </location>
</feature>
<dbReference type="SUPFAM" id="SSF46626">
    <property type="entry name" value="Cytochrome c"/>
    <property type="match status" value="1"/>
</dbReference>
<evidence type="ECO:0000256" key="2">
    <source>
        <dbReference type="ARBA" id="ARBA00022723"/>
    </source>
</evidence>
<accession>A0A517YME6</accession>
<evidence type="ECO:0000256" key="7">
    <source>
        <dbReference type="SAM" id="SignalP"/>
    </source>
</evidence>
<feature type="signal peptide" evidence="7">
    <location>
        <begin position="1"/>
        <end position="22"/>
    </location>
</feature>
<dbReference type="SUPFAM" id="SSF49899">
    <property type="entry name" value="Concanavalin A-like lectins/glucanases"/>
    <property type="match status" value="1"/>
</dbReference>
<dbReference type="InterPro" id="IPR006558">
    <property type="entry name" value="LamG-like"/>
</dbReference>
<proteinExistence type="predicted"/>
<dbReference type="KEGG" id="aagg:ETAA8_65560"/>
<dbReference type="PANTHER" id="PTHR35889">
    <property type="entry name" value="CYCLOINULO-OLIGOSACCHARIDE FRUCTANOTRANSFERASE-RELATED"/>
    <property type="match status" value="1"/>
</dbReference>
<evidence type="ECO:0000256" key="6">
    <source>
        <dbReference type="PROSITE-ProRule" id="PRU00433"/>
    </source>
</evidence>
<dbReference type="InterPro" id="IPR009056">
    <property type="entry name" value="Cyt_c-like_dom"/>
</dbReference>
<dbReference type="InterPro" id="IPR011444">
    <property type="entry name" value="DUF1549"/>
</dbReference>
<protein>
    <submittedName>
        <fullName evidence="9">Planctomycete cytochrome C</fullName>
    </submittedName>
</protein>
<keyword evidence="10" id="KW-1185">Reference proteome</keyword>
<keyword evidence="1 6" id="KW-0349">Heme</keyword>
<keyword evidence="3 7" id="KW-0732">Signal</keyword>
<dbReference type="PANTHER" id="PTHR35889:SF3">
    <property type="entry name" value="F-BOX DOMAIN-CONTAINING PROTEIN"/>
    <property type="match status" value="1"/>
</dbReference>
<evidence type="ECO:0000313" key="10">
    <source>
        <dbReference type="Proteomes" id="UP000315017"/>
    </source>
</evidence>
<dbReference type="GO" id="GO:0046872">
    <property type="term" value="F:metal ion binding"/>
    <property type="evidence" value="ECO:0007669"/>
    <property type="project" value="UniProtKB-KW"/>
</dbReference>
<dbReference type="InterPro" id="IPR011429">
    <property type="entry name" value="Cyt_c_Planctomycete-type"/>
</dbReference>
<dbReference type="Pfam" id="PF07583">
    <property type="entry name" value="PSCyt2"/>
    <property type="match status" value="1"/>
</dbReference>
<dbReference type="OrthoDB" id="127107at2"/>
<dbReference type="InterPro" id="IPR036909">
    <property type="entry name" value="Cyt_c-like_dom_sf"/>
</dbReference>
<gene>
    <name evidence="9" type="ORF">ETAA8_65560</name>
</gene>
<dbReference type="EMBL" id="CP036274">
    <property type="protein sequence ID" value="QDU31399.1"/>
    <property type="molecule type" value="Genomic_DNA"/>
</dbReference>
<dbReference type="GO" id="GO:0009055">
    <property type="term" value="F:electron transfer activity"/>
    <property type="evidence" value="ECO:0007669"/>
    <property type="project" value="InterPro"/>
</dbReference>
<dbReference type="Pfam" id="PF07635">
    <property type="entry name" value="PSCyt1"/>
    <property type="match status" value="1"/>
</dbReference>
<dbReference type="Gene3D" id="2.60.120.200">
    <property type="match status" value="1"/>
</dbReference>
<dbReference type="SMART" id="SM00560">
    <property type="entry name" value="LamGL"/>
    <property type="match status" value="1"/>
</dbReference>
<evidence type="ECO:0000313" key="9">
    <source>
        <dbReference type="EMBL" id="QDU31399.1"/>
    </source>
</evidence>
<dbReference type="PROSITE" id="PS51007">
    <property type="entry name" value="CYTC"/>
    <property type="match status" value="1"/>
</dbReference>
<dbReference type="Pfam" id="PF07587">
    <property type="entry name" value="PSD1"/>
    <property type="match status" value="1"/>
</dbReference>
<organism evidence="9 10">
    <name type="scientific">Anatilimnocola aggregata</name>
    <dbReference type="NCBI Taxonomy" id="2528021"/>
    <lineage>
        <taxon>Bacteria</taxon>
        <taxon>Pseudomonadati</taxon>
        <taxon>Planctomycetota</taxon>
        <taxon>Planctomycetia</taxon>
        <taxon>Pirellulales</taxon>
        <taxon>Pirellulaceae</taxon>
        <taxon>Anatilimnocola</taxon>
    </lineage>
</organism>